<accession>A0A5C5VD46</accession>
<reference evidence="1 2" key="1">
    <citation type="submission" date="2019-02" db="EMBL/GenBank/DDBJ databases">
        <title>Deep-cultivation of Planctomycetes and their phenomic and genomic characterization uncovers novel biology.</title>
        <authorList>
            <person name="Wiegand S."/>
            <person name="Jogler M."/>
            <person name="Boedeker C."/>
            <person name="Pinto D."/>
            <person name="Vollmers J."/>
            <person name="Rivas-Marin E."/>
            <person name="Kohn T."/>
            <person name="Peeters S.H."/>
            <person name="Heuer A."/>
            <person name="Rast P."/>
            <person name="Oberbeckmann S."/>
            <person name="Bunk B."/>
            <person name="Jeske O."/>
            <person name="Meyerdierks A."/>
            <person name="Storesund J.E."/>
            <person name="Kallscheuer N."/>
            <person name="Luecker S."/>
            <person name="Lage O.M."/>
            <person name="Pohl T."/>
            <person name="Merkel B.J."/>
            <person name="Hornburger P."/>
            <person name="Mueller R.-W."/>
            <person name="Bruemmer F."/>
            <person name="Labrenz M."/>
            <person name="Spormann A.M."/>
            <person name="Op Den Camp H."/>
            <person name="Overmann J."/>
            <person name="Amann R."/>
            <person name="Jetten M.S.M."/>
            <person name="Mascher T."/>
            <person name="Medema M.H."/>
            <person name="Devos D.P."/>
            <person name="Kaster A.-K."/>
            <person name="Ovreas L."/>
            <person name="Rohde M."/>
            <person name="Galperin M.Y."/>
            <person name="Jogler C."/>
        </authorList>
    </citation>
    <scope>NUCLEOTIDE SEQUENCE [LARGE SCALE GENOMIC DNA]</scope>
    <source>
        <strain evidence="1 2">KOR34</strain>
    </source>
</reference>
<evidence type="ECO:0000313" key="2">
    <source>
        <dbReference type="Proteomes" id="UP000316714"/>
    </source>
</evidence>
<name>A0A5C5VD46_9BACT</name>
<organism evidence="1 2">
    <name type="scientific">Posidoniimonas corsicana</name>
    <dbReference type="NCBI Taxonomy" id="1938618"/>
    <lineage>
        <taxon>Bacteria</taxon>
        <taxon>Pseudomonadati</taxon>
        <taxon>Planctomycetota</taxon>
        <taxon>Planctomycetia</taxon>
        <taxon>Pirellulales</taxon>
        <taxon>Lacipirellulaceae</taxon>
        <taxon>Posidoniimonas</taxon>
    </lineage>
</organism>
<evidence type="ECO:0000313" key="1">
    <source>
        <dbReference type="EMBL" id="TWT35877.1"/>
    </source>
</evidence>
<dbReference type="RefSeq" id="WP_146562357.1">
    <property type="nucleotide sequence ID" value="NZ_SIHJ01000001.1"/>
</dbReference>
<gene>
    <name evidence="1" type="ORF">KOR34_07730</name>
</gene>
<sequence length="59" mass="6909">MDEPYYLPSPEEYEAAKAAIRARWTPEERLKRLRFDWRPGEWGAPLVELGEFQLGDSPS</sequence>
<proteinExistence type="predicted"/>
<protein>
    <submittedName>
        <fullName evidence="1">Uncharacterized protein</fullName>
    </submittedName>
</protein>
<dbReference type="Proteomes" id="UP000316714">
    <property type="component" value="Unassembled WGS sequence"/>
</dbReference>
<dbReference type="AlphaFoldDB" id="A0A5C5VD46"/>
<dbReference type="EMBL" id="SIHJ01000001">
    <property type="protein sequence ID" value="TWT35877.1"/>
    <property type="molecule type" value="Genomic_DNA"/>
</dbReference>
<keyword evidence="2" id="KW-1185">Reference proteome</keyword>
<comment type="caution">
    <text evidence="1">The sequence shown here is derived from an EMBL/GenBank/DDBJ whole genome shotgun (WGS) entry which is preliminary data.</text>
</comment>